<dbReference type="Proteomes" id="UP000604481">
    <property type="component" value="Unassembled WGS sequence"/>
</dbReference>
<dbReference type="AlphaFoldDB" id="A0A8J7G0Z1"/>
<organism evidence="2 3">
    <name type="scientific">Chitinilyticum piscinae</name>
    <dbReference type="NCBI Taxonomy" id="2866724"/>
    <lineage>
        <taxon>Bacteria</taxon>
        <taxon>Pseudomonadati</taxon>
        <taxon>Pseudomonadota</taxon>
        <taxon>Betaproteobacteria</taxon>
        <taxon>Neisseriales</taxon>
        <taxon>Chitinibacteraceae</taxon>
        <taxon>Chitinilyticum</taxon>
    </lineage>
</organism>
<accession>A0A8J7G0Z1</accession>
<proteinExistence type="inferred from homology"/>
<dbReference type="RefSeq" id="WP_194115912.1">
    <property type="nucleotide sequence ID" value="NZ_JADFUA010000004.1"/>
</dbReference>
<dbReference type="Pfam" id="PF02641">
    <property type="entry name" value="DUF190"/>
    <property type="match status" value="1"/>
</dbReference>
<reference evidence="2 3" key="1">
    <citation type="submission" date="2020-10" db="EMBL/GenBank/DDBJ databases">
        <title>The genome sequence of Chitinilyticum litopenaei 4Y14.</title>
        <authorList>
            <person name="Liu Y."/>
        </authorList>
    </citation>
    <scope>NUCLEOTIDE SEQUENCE [LARGE SCALE GENOMIC DNA]</scope>
    <source>
        <strain evidence="2 3">4Y14</strain>
    </source>
</reference>
<name>A0A8J7G0Z1_9NEIS</name>
<protein>
    <submittedName>
        <fullName evidence="2">DUF190 domain-containing protein</fullName>
    </submittedName>
</protein>
<gene>
    <name evidence="2" type="ORF">INR99_08470</name>
</gene>
<sequence>MELLRFYLQQNQRHGSMPTYQWLLQQAHQLGASGGTAFHALGGFGRHGWHQQSFFELAGDIPVAVEIVAEAELLDTLIRITTEAAITIPWLRIPVRHGYTGPAA</sequence>
<dbReference type="PANTHER" id="PTHR35983">
    <property type="entry name" value="UPF0166 PROTEIN TM_0021"/>
    <property type="match status" value="1"/>
</dbReference>
<dbReference type="InterPro" id="IPR011322">
    <property type="entry name" value="N-reg_PII-like_a/b"/>
</dbReference>
<keyword evidence="3" id="KW-1185">Reference proteome</keyword>
<evidence type="ECO:0000313" key="3">
    <source>
        <dbReference type="Proteomes" id="UP000604481"/>
    </source>
</evidence>
<dbReference type="EMBL" id="JADFUA010000004">
    <property type="protein sequence ID" value="MBE9609383.1"/>
    <property type="molecule type" value="Genomic_DNA"/>
</dbReference>
<comment type="caution">
    <text evidence="2">The sequence shown here is derived from an EMBL/GenBank/DDBJ whole genome shotgun (WGS) entry which is preliminary data.</text>
</comment>
<dbReference type="InterPro" id="IPR015867">
    <property type="entry name" value="N-reg_PII/ATP_PRibTrfase_C"/>
</dbReference>
<dbReference type="SUPFAM" id="SSF54913">
    <property type="entry name" value="GlnB-like"/>
    <property type="match status" value="1"/>
</dbReference>
<dbReference type="PANTHER" id="PTHR35983:SF1">
    <property type="entry name" value="UPF0166 PROTEIN TM_0021"/>
    <property type="match status" value="1"/>
</dbReference>
<dbReference type="Gene3D" id="3.30.70.120">
    <property type="match status" value="1"/>
</dbReference>
<comment type="similarity">
    <text evidence="1">Belongs to the UPF0166 family.</text>
</comment>
<evidence type="ECO:0000256" key="1">
    <source>
        <dbReference type="ARBA" id="ARBA00010554"/>
    </source>
</evidence>
<evidence type="ECO:0000313" key="2">
    <source>
        <dbReference type="EMBL" id="MBE9609383.1"/>
    </source>
</evidence>
<dbReference type="InterPro" id="IPR003793">
    <property type="entry name" value="UPF0166"/>
</dbReference>